<sequence length="144" mass="16841">MAEVEFRRRQRIMEKCRQVTGITPALRPHPIQRIESAGRKGRKGRLCLGKREEIATSKKNLGPSWRFLSKVFVESICDNKEILERNYSLKLANDDYRAMDPVKAKIDFLKRVEEYKSRYQTVSDLEDDGEICYIKLFNVGQKAE</sequence>
<evidence type="ECO:0000313" key="5">
    <source>
        <dbReference type="Proteomes" id="UP001178507"/>
    </source>
</evidence>
<dbReference type="Gene3D" id="3.40.50.300">
    <property type="entry name" value="P-loop containing nucleotide triphosphate hydrolases"/>
    <property type="match status" value="1"/>
</dbReference>
<proteinExistence type="predicted"/>
<reference evidence="4" key="1">
    <citation type="submission" date="2023-08" db="EMBL/GenBank/DDBJ databases">
        <authorList>
            <person name="Chen Y."/>
            <person name="Shah S."/>
            <person name="Dougan E. K."/>
            <person name="Thang M."/>
            <person name="Chan C."/>
        </authorList>
    </citation>
    <scope>NUCLEOTIDE SEQUENCE</scope>
</reference>
<feature type="domain" description="6-phosphofructo-2-kinase" evidence="3">
    <location>
        <begin position="68"/>
        <end position="142"/>
    </location>
</feature>
<dbReference type="InterPro" id="IPR003094">
    <property type="entry name" value="6Pfruct_kin"/>
</dbReference>
<dbReference type="PANTHER" id="PTHR10606">
    <property type="entry name" value="6-PHOSPHOFRUCTO-2-KINASE/FRUCTOSE-2,6-BISPHOSPHATASE"/>
    <property type="match status" value="1"/>
</dbReference>
<keyword evidence="5" id="KW-1185">Reference proteome</keyword>
<protein>
    <recommendedName>
        <fullName evidence="3">6-phosphofructo-2-kinase domain-containing protein</fullName>
    </recommendedName>
</protein>
<name>A0AA36J8N0_9DINO</name>
<evidence type="ECO:0000259" key="3">
    <source>
        <dbReference type="Pfam" id="PF01591"/>
    </source>
</evidence>
<dbReference type="GO" id="GO:0003873">
    <property type="term" value="F:6-phosphofructo-2-kinase activity"/>
    <property type="evidence" value="ECO:0007669"/>
    <property type="project" value="InterPro"/>
</dbReference>
<dbReference type="AlphaFoldDB" id="A0AA36J8N0"/>
<organism evidence="4 5">
    <name type="scientific">Effrenium voratum</name>
    <dbReference type="NCBI Taxonomy" id="2562239"/>
    <lineage>
        <taxon>Eukaryota</taxon>
        <taxon>Sar</taxon>
        <taxon>Alveolata</taxon>
        <taxon>Dinophyceae</taxon>
        <taxon>Suessiales</taxon>
        <taxon>Symbiodiniaceae</taxon>
        <taxon>Effrenium</taxon>
    </lineage>
</organism>
<keyword evidence="2" id="KW-0067">ATP-binding</keyword>
<dbReference type="GO" id="GO:0006003">
    <property type="term" value="P:fructose 2,6-bisphosphate metabolic process"/>
    <property type="evidence" value="ECO:0007669"/>
    <property type="project" value="InterPro"/>
</dbReference>
<dbReference type="GO" id="GO:0005829">
    <property type="term" value="C:cytosol"/>
    <property type="evidence" value="ECO:0007669"/>
    <property type="project" value="TreeGrafter"/>
</dbReference>
<dbReference type="Pfam" id="PF01591">
    <property type="entry name" value="6PF2K"/>
    <property type="match status" value="1"/>
</dbReference>
<dbReference type="Proteomes" id="UP001178507">
    <property type="component" value="Unassembled WGS sequence"/>
</dbReference>
<dbReference type="GO" id="GO:0006000">
    <property type="term" value="P:fructose metabolic process"/>
    <property type="evidence" value="ECO:0007669"/>
    <property type="project" value="InterPro"/>
</dbReference>
<gene>
    <name evidence="4" type="ORF">EVOR1521_LOCUS24393</name>
</gene>
<evidence type="ECO:0000256" key="2">
    <source>
        <dbReference type="ARBA" id="ARBA00022840"/>
    </source>
</evidence>
<comment type="caution">
    <text evidence="4">The sequence shown here is derived from an EMBL/GenBank/DDBJ whole genome shotgun (WGS) entry which is preliminary data.</text>
</comment>
<dbReference type="PANTHER" id="PTHR10606:SF32">
    <property type="entry name" value="6-PHOSPHOFRUCTO-2-KINASE 1"/>
    <property type="match status" value="1"/>
</dbReference>
<dbReference type="InterPro" id="IPR027417">
    <property type="entry name" value="P-loop_NTPase"/>
</dbReference>
<evidence type="ECO:0000256" key="1">
    <source>
        <dbReference type="ARBA" id="ARBA00022741"/>
    </source>
</evidence>
<dbReference type="GO" id="GO:0005524">
    <property type="term" value="F:ATP binding"/>
    <property type="evidence" value="ECO:0007669"/>
    <property type="project" value="UniProtKB-KW"/>
</dbReference>
<dbReference type="EMBL" id="CAUJNA010003404">
    <property type="protein sequence ID" value="CAJ1401201.1"/>
    <property type="molecule type" value="Genomic_DNA"/>
</dbReference>
<keyword evidence="1" id="KW-0547">Nucleotide-binding</keyword>
<evidence type="ECO:0000313" key="4">
    <source>
        <dbReference type="EMBL" id="CAJ1401201.1"/>
    </source>
</evidence>
<accession>A0AA36J8N0</accession>
<dbReference type="InterPro" id="IPR013079">
    <property type="entry name" value="6Phosfructo_kin"/>
</dbReference>